<evidence type="ECO:0000313" key="8">
    <source>
        <dbReference type="Proteomes" id="UP000290545"/>
    </source>
</evidence>
<feature type="domain" description="RNA polymerase sigma-70 region 2" evidence="5">
    <location>
        <begin position="56"/>
        <end position="119"/>
    </location>
</feature>
<protein>
    <submittedName>
        <fullName evidence="7">Sigma-70 family RNA polymerase sigma factor</fullName>
    </submittedName>
</protein>
<name>A0A4Q1D1V4_9BACT</name>
<dbReference type="InterPro" id="IPR007627">
    <property type="entry name" value="RNA_pol_sigma70_r2"/>
</dbReference>
<dbReference type="SUPFAM" id="SSF88659">
    <property type="entry name" value="Sigma3 and sigma4 domains of RNA polymerase sigma factors"/>
    <property type="match status" value="1"/>
</dbReference>
<dbReference type="OrthoDB" id="657017at2"/>
<dbReference type="InterPro" id="IPR013324">
    <property type="entry name" value="RNA_pol_sigma_r3/r4-like"/>
</dbReference>
<dbReference type="InterPro" id="IPR013325">
    <property type="entry name" value="RNA_pol_sigma_r2"/>
</dbReference>
<dbReference type="InterPro" id="IPR039425">
    <property type="entry name" value="RNA_pol_sigma-70-like"/>
</dbReference>
<gene>
    <name evidence="7" type="ORF">ESB13_18400</name>
</gene>
<keyword evidence="8" id="KW-1185">Reference proteome</keyword>
<dbReference type="InterPro" id="IPR014284">
    <property type="entry name" value="RNA_pol_sigma-70_dom"/>
</dbReference>
<keyword evidence="3" id="KW-0731">Sigma factor</keyword>
<dbReference type="PANTHER" id="PTHR43133:SF46">
    <property type="entry name" value="RNA POLYMERASE SIGMA-70 FACTOR ECF SUBFAMILY"/>
    <property type="match status" value="1"/>
</dbReference>
<dbReference type="InterPro" id="IPR013249">
    <property type="entry name" value="RNA_pol_sigma70_r4_t2"/>
</dbReference>
<evidence type="ECO:0000256" key="2">
    <source>
        <dbReference type="ARBA" id="ARBA00023015"/>
    </source>
</evidence>
<evidence type="ECO:0000256" key="4">
    <source>
        <dbReference type="ARBA" id="ARBA00023163"/>
    </source>
</evidence>
<evidence type="ECO:0000313" key="7">
    <source>
        <dbReference type="EMBL" id="RXK81764.1"/>
    </source>
</evidence>
<dbReference type="SUPFAM" id="SSF88946">
    <property type="entry name" value="Sigma2 domain of RNA polymerase sigma factors"/>
    <property type="match status" value="1"/>
</dbReference>
<organism evidence="7 8">
    <name type="scientific">Filimonas effusa</name>
    <dbReference type="NCBI Taxonomy" id="2508721"/>
    <lineage>
        <taxon>Bacteria</taxon>
        <taxon>Pseudomonadati</taxon>
        <taxon>Bacteroidota</taxon>
        <taxon>Chitinophagia</taxon>
        <taxon>Chitinophagales</taxon>
        <taxon>Chitinophagaceae</taxon>
        <taxon>Filimonas</taxon>
    </lineage>
</organism>
<dbReference type="GO" id="GO:0006352">
    <property type="term" value="P:DNA-templated transcription initiation"/>
    <property type="evidence" value="ECO:0007669"/>
    <property type="project" value="InterPro"/>
</dbReference>
<dbReference type="AlphaFoldDB" id="A0A4Q1D1V4"/>
<comment type="similarity">
    <text evidence="1">Belongs to the sigma-70 factor family. ECF subfamily.</text>
</comment>
<evidence type="ECO:0000256" key="1">
    <source>
        <dbReference type="ARBA" id="ARBA00010641"/>
    </source>
</evidence>
<reference evidence="7 8" key="1">
    <citation type="submission" date="2019-01" db="EMBL/GenBank/DDBJ databases">
        <title>Filimonas sp. strain TTM-71.</title>
        <authorList>
            <person name="Chen W.-M."/>
        </authorList>
    </citation>
    <scope>NUCLEOTIDE SEQUENCE [LARGE SCALE GENOMIC DNA]</scope>
    <source>
        <strain evidence="7 8">TTM-71</strain>
    </source>
</reference>
<accession>A0A4Q1D1V4</accession>
<dbReference type="CDD" id="cd06171">
    <property type="entry name" value="Sigma70_r4"/>
    <property type="match status" value="1"/>
</dbReference>
<dbReference type="EMBL" id="SDHZ01000003">
    <property type="protein sequence ID" value="RXK81764.1"/>
    <property type="molecule type" value="Genomic_DNA"/>
</dbReference>
<dbReference type="Proteomes" id="UP000290545">
    <property type="component" value="Unassembled WGS sequence"/>
</dbReference>
<proteinExistence type="inferred from homology"/>
<evidence type="ECO:0000256" key="3">
    <source>
        <dbReference type="ARBA" id="ARBA00023082"/>
    </source>
</evidence>
<keyword evidence="2" id="KW-0805">Transcription regulation</keyword>
<dbReference type="GO" id="GO:0016987">
    <property type="term" value="F:sigma factor activity"/>
    <property type="evidence" value="ECO:0007669"/>
    <property type="project" value="UniProtKB-KW"/>
</dbReference>
<dbReference type="NCBIfam" id="TIGR02937">
    <property type="entry name" value="sigma70-ECF"/>
    <property type="match status" value="1"/>
</dbReference>
<dbReference type="Pfam" id="PF08281">
    <property type="entry name" value="Sigma70_r4_2"/>
    <property type="match status" value="1"/>
</dbReference>
<sequence length="210" mass="24752">MCPLCNRHAVNTMLLNKLSMPESPLLSGTKKLPVTDETLINRIKAGDFTAFLAIRDRHYKYLVVYAYHFTRCEQESLDIVQECFIDFWERRHSLKGASFNIAAYLTTATRYRSLDHLEKIRTRQKHTVRYYSRQHKIYTPDPAVNSELKQELHEAIHSLPAQQFKVFVDKYIEGKRYKEISECHGITENTVRSYLAEAMKQLRMKLIHLK</sequence>
<dbReference type="Pfam" id="PF04542">
    <property type="entry name" value="Sigma70_r2"/>
    <property type="match status" value="1"/>
</dbReference>
<keyword evidence="4" id="KW-0804">Transcription</keyword>
<feature type="domain" description="RNA polymerase sigma factor 70 region 4 type 2" evidence="6">
    <location>
        <begin position="150"/>
        <end position="202"/>
    </location>
</feature>
<comment type="caution">
    <text evidence="7">The sequence shown here is derived from an EMBL/GenBank/DDBJ whole genome shotgun (WGS) entry which is preliminary data.</text>
</comment>
<dbReference type="Gene3D" id="1.10.1740.10">
    <property type="match status" value="1"/>
</dbReference>
<dbReference type="InterPro" id="IPR036388">
    <property type="entry name" value="WH-like_DNA-bd_sf"/>
</dbReference>
<evidence type="ECO:0000259" key="5">
    <source>
        <dbReference type="Pfam" id="PF04542"/>
    </source>
</evidence>
<evidence type="ECO:0000259" key="6">
    <source>
        <dbReference type="Pfam" id="PF08281"/>
    </source>
</evidence>
<dbReference type="Gene3D" id="1.10.10.10">
    <property type="entry name" value="Winged helix-like DNA-binding domain superfamily/Winged helix DNA-binding domain"/>
    <property type="match status" value="1"/>
</dbReference>
<dbReference type="PANTHER" id="PTHR43133">
    <property type="entry name" value="RNA POLYMERASE ECF-TYPE SIGMA FACTO"/>
    <property type="match status" value="1"/>
</dbReference>
<dbReference type="GO" id="GO:0003677">
    <property type="term" value="F:DNA binding"/>
    <property type="evidence" value="ECO:0007669"/>
    <property type="project" value="InterPro"/>
</dbReference>